<feature type="compositionally biased region" description="Basic and acidic residues" evidence="1">
    <location>
        <begin position="57"/>
        <end position="69"/>
    </location>
</feature>
<comment type="caution">
    <text evidence="2">The sequence shown here is derived from an EMBL/GenBank/DDBJ whole genome shotgun (WGS) entry which is preliminary data.</text>
</comment>
<evidence type="ECO:0000313" key="3">
    <source>
        <dbReference type="Proteomes" id="UP001487740"/>
    </source>
</evidence>
<keyword evidence="3" id="KW-1185">Reference proteome</keyword>
<feature type="region of interest" description="Disordered" evidence="1">
    <location>
        <begin position="1"/>
        <end position="153"/>
    </location>
</feature>
<feature type="compositionally biased region" description="Acidic residues" evidence="1">
    <location>
        <begin position="36"/>
        <end position="50"/>
    </location>
</feature>
<evidence type="ECO:0000313" key="2">
    <source>
        <dbReference type="EMBL" id="KAK8403678.1"/>
    </source>
</evidence>
<accession>A0AAW0UU89</accession>
<gene>
    <name evidence="2" type="ORF">O3P69_000048</name>
</gene>
<proteinExistence type="predicted"/>
<organism evidence="2 3">
    <name type="scientific">Scylla paramamosain</name>
    <name type="common">Mud crab</name>
    <dbReference type="NCBI Taxonomy" id="85552"/>
    <lineage>
        <taxon>Eukaryota</taxon>
        <taxon>Metazoa</taxon>
        <taxon>Ecdysozoa</taxon>
        <taxon>Arthropoda</taxon>
        <taxon>Crustacea</taxon>
        <taxon>Multicrustacea</taxon>
        <taxon>Malacostraca</taxon>
        <taxon>Eumalacostraca</taxon>
        <taxon>Eucarida</taxon>
        <taxon>Decapoda</taxon>
        <taxon>Pleocyemata</taxon>
        <taxon>Brachyura</taxon>
        <taxon>Eubrachyura</taxon>
        <taxon>Portunoidea</taxon>
        <taxon>Portunidae</taxon>
        <taxon>Portuninae</taxon>
        <taxon>Scylla</taxon>
    </lineage>
</organism>
<dbReference type="EMBL" id="JARAKH010000005">
    <property type="protein sequence ID" value="KAK8403678.1"/>
    <property type="molecule type" value="Genomic_DNA"/>
</dbReference>
<evidence type="ECO:0000256" key="1">
    <source>
        <dbReference type="SAM" id="MobiDB-lite"/>
    </source>
</evidence>
<name>A0AAW0UU89_SCYPA</name>
<dbReference type="AlphaFoldDB" id="A0AAW0UU89"/>
<feature type="compositionally biased region" description="Polar residues" evidence="1">
    <location>
        <begin position="1"/>
        <end position="10"/>
    </location>
</feature>
<feature type="compositionally biased region" description="Acidic residues" evidence="1">
    <location>
        <begin position="14"/>
        <end position="23"/>
    </location>
</feature>
<dbReference type="Proteomes" id="UP001487740">
    <property type="component" value="Unassembled WGS sequence"/>
</dbReference>
<feature type="compositionally biased region" description="Basic and acidic residues" evidence="1">
    <location>
        <begin position="76"/>
        <end position="107"/>
    </location>
</feature>
<sequence length="233" mass="26908">MPLKTGSNRHITFDEDEDFEDPPTLDPVSKDSNEVAQEENAEDLDSDAAPEEAAISAEKEDAQLRKDLVKSAVSRRRQEIKEKRKQQHEKNKLQQEEKRKRLEERRLPQSFLEAAATEQKTKTFKQKQMLPTKKKNKIRKFNDSDGEDNNGSVENVDEALFPAEGFITIDTGVKVRTLNQEVKKYTDITQRAADFRMNALYRRNTKRVPSSQLREMKIKQMKSGKAVFATHKT</sequence>
<protein>
    <submittedName>
        <fullName evidence="2">Uncharacterized protein</fullName>
    </submittedName>
</protein>
<reference evidence="2 3" key="1">
    <citation type="submission" date="2023-03" db="EMBL/GenBank/DDBJ databases">
        <title>High-quality genome of Scylla paramamosain provides insights in environmental adaptation.</title>
        <authorList>
            <person name="Zhang L."/>
        </authorList>
    </citation>
    <scope>NUCLEOTIDE SEQUENCE [LARGE SCALE GENOMIC DNA]</scope>
    <source>
        <strain evidence="2">LZ_2023a</strain>
        <tissue evidence="2">Muscle</tissue>
    </source>
</reference>